<evidence type="ECO:0000313" key="2">
    <source>
        <dbReference type="EMBL" id="VEL13121.1"/>
    </source>
</evidence>
<dbReference type="InterPro" id="IPR050818">
    <property type="entry name" value="KCNH_animal-type"/>
</dbReference>
<dbReference type="PANTHER" id="PTHR10217:SF548">
    <property type="entry name" value="GH12235P"/>
    <property type="match status" value="1"/>
</dbReference>
<dbReference type="Proteomes" id="UP000784294">
    <property type="component" value="Unassembled WGS sequence"/>
</dbReference>
<dbReference type="GO" id="GO:0005886">
    <property type="term" value="C:plasma membrane"/>
    <property type="evidence" value="ECO:0007669"/>
    <property type="project" value="TreeGrafter"/>
</dbReference>
<evidence type="ECO:0000256" key="1">
    <source>
        <dbReference type="SAM" id="MobiDB-lite"/>
    </source>
</evidence>
<protein>
    <submittedName>
        <fullName evidence="2">Uncharacterized protein</fullName>
    </submittedName>
</protein>
<organism evidence="2 3">
    <name type="scientific">Protopolystoma xenopodis</name>
    <dbReference type="NCBI Taxonomy" id="117903"/>
    <lineage>
        <taxon>Eukaryota</taxon>
        <taxon>Metazoa</taxon>
        <taxon>Spiralia</taxon>
        <taxon>Lophotrochozoa</taxon>
        <taxon>Platyhelminthes</taxon>
        <taxon>Monogenea</taxon>
        <taxon>Polyopisthocotylea</taxon>
        <taxon>Polystomatidea</taxon>
        <taxon>Polystomatidae</taxon>
        <taxon>Protopolystoma</taxon>
    </lineage>
</organism>
<proteinExistence type="predicted"/>
<name>A0A3S5B4N2_9PLAT</name>
<dbReference type="EMBL" id="CAAALY010016819">
    <property type="protein sequence ID" value="VEL13121.1"/>
    <property type="molecule type" value="Genomic_DNA"/>
</dbReference>
<feature type="region of interest" description="Disordered" evidence="1">
    <location>
        <begin position="62"/>
        <end position="97"/>
    </location>
</feature>
<dbReference type="Gene3D" id="1.10.1200.260">
    <property type="match status" value="1"/>
</dbReference>
<keyword evidence="3" id="KW-1185">Reference proteome</keyword>
<sequence length="97" mass="11056">MSAAIFGNVTSIMLRLSQKSEEFHERLTNIKEFINFYRMPKTMGHRLQESFQSAYDFSSGMDMNSVSHPPDAIFPRGRQDPRRGLLSPGQRNAFGSV</sequence>
<dbReference type="GO" id="GO:0042391">
    <property type="term" value="P:regulation of membrane potential"/>
    <property type="evidence" value="ECO:0007669"/>
    <property type="project" value="TreeGrafter"/>
</dbReference>
<dbReference type="GO" id="GO:0005242">
    <property type="term" value="F:inward rectifier potassium channel activity"/>
    <property type="evidence" value="ECO:0007669"/>
    <property type="project" value="TreeGrafter"/>
</dbReference>
<evidence type="ECO:0000313" key="3">
    <source>
        <dbReference type="Proteomes" id="UP000784294"/>
    </source>
</evidence>
<comment type="caution">
    <text evidence="2">The sequence shown here is derived from an EMBL/GenBank/DDBJ whole genome shotgun (WGS) entry which is preliminary data.</text>
</comment>
<dbReference type="PANTHER" id="PTHR10217">
    <property type="entry name" value="VOLTAGE AND LIGAND GATED POTASSIUM CHANNEL"/>
    <property type="match status" value="1"/>
</dbReference>
<dbReference type="AlphaFoldDB" id="A0A3S5B4N2"/>
<gene>
    <name evidence="2" type="ORF">PXEA_LOCUS6561</name>
</gene>
<reference evidence="2" key="1">
    <citation type="submission" date="2018-11" db="EMBL/GenBank/DDBJ databases">
        <authorList>
            <consortium name="Pathogen Informatics"/>
        </authorList>
    </citation>
    <scope>NUCLEOTIDE SEQUENCE</scope>
</reference>
<accession>A0A3S5B4N2</accession>